<evidence type="ECO:0000256" key="3">
    <source>
        <dbReference type="ARBA" id="ARBA00023016"/>
    </source>
</evidence>
<evidence type="ECO:0000259" key="6">
    <source>
        <dbReference type="PROSITE" id="PS50918"/>
    </source>
</evidence>
<dbReference type="Proteomes" id="UP000327157">
    <property type="component" value="Chromosome 7"/>
</dbReference>
<keyword evidence="10" id="KW-1185">Reference proteome</keyword>
<feature type="domain" description="WWE" evidence="6">
    <location>
        <begin position="71"/>
        <end position="146"/>
    </location>
</feature>
<dbReference type="AlphaFoldDB" id="A0A5N5F0Z6"/>
<keyword evidence="2" id="KW-0217">Developmental protein</keyword>
<evidence type="ECO:0000256" key="5">
    <source>
        <dbReference type="SAM" id="MobiDB-lite"/>
    </source>
</evidence>
<reference evidence="10" key="2">
    <citation type="submission" date="2019-10" db="EMBL/GenBank/DDBJ databases">
        <title>A de novo genome assembly of a pear dwarfing rootstock.</title>
        <authorList>
            <person name="Wang F."/>
            <person name="Wang J."/>
            <person name="Li S."/>
            <person name="Zhang Y."/>
            <person name="Fang M."/>
            <person name="Ma L."/>
            <person name="Zhao Y."/>
            <person name="Jiang S."/>
        </authorList>
    </citation>
    <scope>NUCLEOTIDE SEQUENCE [LARGE SCALE GENOMIC DNA]</scope>
</reference>
<dbReference type="GO" id="GO:0005634">
    <property type="term" value="C:nucleus"/>
    <property type="evidence" value="ECO:0007669"/>
    <property type="project" value="UniProtKB-SubCell"/>
</dbReference>
<keyword evidence="3" id="KW-0346">Stress response</keyword>
<dbReference type="Pfam" id="PF12174">
    <property type="entry name" value="RST"/>
    <property type="match status" value="1"/>
</dbReference>
<name>A0A5N5F0Z6_9ROSA</name>
<evidence type="ECO:0000259" key="8">
    <source>
        <dbReference type="PROSITE" id="PS51879"/>
    </source>
</evidence>
<dbReference type="SUPFAM" id="SSF56399">
    <property type="entry name" value="ADP-ribosylation"/>
    <property type="match status" value="1"/>
</dbReference>
<feature type="compositionally biased region" description="Polar residues" evidence="5">
    <location>
        <begin position="618"/>
        <end position="631"/>
    </location>
</feature>
<evidence type="ECO:0000259" key="7">
    <source>
        <dbReference type="PROSITE" id="PS51059"/>
    </source>
</evidence>
<gene>
    <name evidence="9" type="ORF">D8674_030402</name>
</gene>
<protein>
    <submittedName>
        <fullName evidence="9">Inactive poly [ADP-ribose] polymerase RCD1-like</fullName>
    </submittedName>
</protein>
<dbReference type="PROSITE" id="PS50918">
    <property type="entry name" value="WWE"/>
    <property type="match status" value="1"/>
</dbReference>
<feature type="domain" description="PARP catalytic" evidence="7">
    <location>
        <begin position="355"/>
        <end position="574"/>
    </location>
</feature>
<accession>A0A5N5F0Z6</accession>
<dbReference type="OrthoDB" id="6133115at2759"/>
<evidence type="ECO:0000256" key="2">
    <source>
        <dbReference type="ARBA" id="ARBA00022473"/>
    </source>
</evidence>
<comment type="caution">
    <text evidence="9">The sequence shown here is derived from an EMBL/GenBank/DDBJ whole genome shotgun (WGS) entry which is preliminary data.</text>
</comment>
<dbReference type="InterPro" id="IPR044964">
    <property type="entry name" value="RCD1/SRO1-5"/>
</dbReference>
<dbReference type="InterPro" id="IPR012317">
    <property type="entry name" value="Poly(ADP-ribose)pol_cat_dom"/>
</dbReference>
<dbReference type="GO" id="GO:0003950">
    <property type="term" value="F:NAD+ poly-ADP-ribosyltransferase activity"/>
    <property type="evidence" value="ECO:0007669"/>
    <property type="project" value="InterPro"/>
</dbReference>
<dbReference type="InterPro" id="IPR057823">
    <property type="entry name" value="WWE_RCD1"/>
</dbReference>
<proteinExistence type="predicted"/>
<reference evidence="9 10" key="3">
    <citation type="submission" date="2019-11" db="EMBL/GenBank/DDBJ databases">
        <title>A de novo genome assembly of a pear dwarfing rootstock.</title>
        <authorList>
            <person name="Wang F."/>
            <person name="Wang J."/>
            <person name="Li S."/>
            <person name="Zhang Y."/>
            <person name="Fang M."/>
            <person name="Ma L."/>
            <person name="Zhao Y."/>
            <person name="Jiang S."/>
        </authorList>
    </citation>
    <scope>NUCLEOTIDE SEQUENCE [LARGE SCALE GENOMIC DNA]</scope>
    <source>
        <strain evidence="9">S2</strain>
        <tissue evidence="9">Leaf</tissue>
    </source>
</reference>
<comment type="subcellular location">
    <subcellularLocation>
        <location evidence="1">Nucleus</location>
    </subcellularLocation>
</comment>
<feature type="compositionally biased region" description="Polar residues" evidence="5">
    <location>
        <begin position="576"/>
        <end position="610"/>
    </location>
</feature>
<dbReference type="PROSITE" id="PS51059">
    <property type="entry name" value="PARP_CATALYTIC"/>
    <property type="match status" value="1"/>
</dbReference>
<dbReference type="PANTHER" id="PTHR32263">
    <property type="entry name" value="INACTIVE POLY [ADP-RIBOSE] POLYMERASE SRO4-RELATED"/>
    <property type="match status" value="1"/>
</dbReference>
<dbReference type="InterPro" id="IPR004170">
    <property type="entry name" value="WWE_dom"/>
</dbReference>
<dbReference type="Gene3D" id="3.90.228.10">
    <property type="match status" value="1"/>
</dbReference>
<dbReference type="InterPro" id="IPR022003">
    <property type="entry name" value="RST"/>
</dbReference>
<keyword evidence="4" id="KW-0539">Nucleus</keyword>
<evidence type="ECO:0000313" key="10">
    <source>
        <dbReference type="Proteomes" id="UP000327157"/>
    </source>
</evidence>
<dbReference type="EMBL" id="SMOL01000781">
    <property type="protein sequence ID" value="KAB2594952.1"/>
    <property type="molecule type" value="Genomic_DNA"/>
</dbReference>
<evidence type="ECO:0000313" key="9">
    <source>
        <dbReference type="EMBL" id="KAB2594952.1"/>
    </source>
</evidence>
<organism evidence="9 10">
    <name type="scientific">Pyrus ussuriensis x Pyrus communis</name>
    <dbReference type="NCBI Taxonomy" id="2448454"/>
    <lineage>
        <taxon>Eukaryota</taxon>
        <taxon>Viridiplantae</taxon>
        <taxon>Streptophyta</taxon>
        <taxon>Embryophyta</taxon>
        <taxon>Tracheophyta</taxon>
        <taxon>Spermatophyta</taxon>
        <taxon>Magnoliopsida</taxon>
        <taxon>eudicotyledons</taxon>
        <taxon>Gunneridae</taxon>
        <taxon>Pentapetalae</taxon>
        <taxon>rosids</taxon>
        <taxon>fabids</taxon>
        <taxon>Rosales</taxon>
        <taxon>Rosaceae</taxon>
        <taxon>Amygdaloideae</taxon>
        <taxon>Maleae</taxon>
        <taxon>Pyrus</taxon>
    </lineage>
</organism>
<feature type="region of interest" description="Disordered" evidence="5">
    <location>
        <begin position="576"/>
        <end position="634"/>
    </location>
</feature>
<feature type="domain" description="RST" evidence="8">
    <location>
        <begin position="629"/>
        <end position="700"/>
    </location>
</feature>
<evidence type="ECO:0000256" key="4">
    <source>
        <dbReference type="ARBA" id="ARBA00023242"/>
    </source>
</evidence>
<dbReference type="PROSITE" id="PS51879">
    <property type="entry name" value="RST"/>
    <property type="match status" value="1"/>
</dbReference>
<evidence type="ECO:0000256" key="1">
    <source>
        <dbReference type="ARBA" id="ARBA00004123"/>
    </source>
</evidence>
<dbReference type="PANTHER" id="PTHR32263:SF5">
    <property type="entry name" value="INACTIVE POLY [ADP-RIBOSE] POLYMERASE SRO1-RELATED"/>
    <property type="match status" value="1"/>
</dbReference>
<dbReference type="Pfam" id="PF23467">
    <property type="entry name" value="WWE_5"/>
    <property type="match status" value="1"/>
</dbReference>
<reference evidence="9 10" key="1">
    <citation type="submission" date="2019-09" db="EMBL/GenBank/DDBJ databases">
        <authorList>
            <person name="Ou C."/>
        </authorList>
    </citation>
    <scope>NUCLEOTIDE SEQUENCE [LARGE SCALE GENOMIC DNA]</scope>
    <source>
        <strain evidence="9">S2</strain>
        <tissue evidence="9">Leaf</tissue>
    </source>
</reference>
<sequence length="717" mass="80381">MEAKIAKVLDSGRRVMLGLKRKRATRYATYFPGATHRVSQRPSLNKLAKRRKLYGCKSKLMSRGSQRSLLVSYSNFSRSGVPQRLMFYQSGEWTDFPQDLVDLVRKDLQVKKETVNIKSHGEHYVLDFLHMFRLDLKTGLQQPIAWIDEAGNCFFPEIYAEDDDEPNWYCPPEGGKGLEPWAEDQSESHEIRLHLEIEINGMGQSGLNECSGESNAFVKKIQVDQIPASNRDGIEVENSCNRKPGLNVDEYSEDNEAMTKNLASATEIEPNWYCPPDGGKDLEPWAEDQCESREIRLHLEIEINGMGQSGLNECSGESNGFVKKIQVDQIPASNRDGIEVENSCNRKPGLNVDEYSVDNEAMTKNLVRATEIEKEKLDCDTVRKIFLKGMSNFDSVEVLDIYKCSSTLMQARLELFQKQVEIMKTFRGDANIRYAWLASSKGELSTIMMYGLGHSGLAMNKSIYGTGVHLTEASFSNTCANSCDVDENGIRHMLFCRVIMGNMELLHPGSTQFHPSSKDFDSGVDGLEDPKHYIVWNMNMNTHIYPEFVVSFKIISNAEGHLIGTATKVGASGVGTSCQGPQGSSAVDTGSETQPLSDSGKSHGNNSQMISKPGRFQGETTTTGSAPQRTPKSPWMPFPMLFSAIENKVPPEDMKQVNVHYDLFRERKITRDEFVKKLRLVVGDTLLRSTITELQCKIPHKAMSKLEVPKTGLRCLK</sequence>